<dbReference type="Proteomes" id="UP000242444">
    <property type="component" value="Unassembled WGS sequence"/>
</dbReference>
<dbReference type="GO" id="GO:0016810">
    <property type="term" value="F:hydrolase activity, acting on carbon-nitrogen (but not peptide) bonds"/>
    <property type="evidence" value="ECO:0007669"/>
    <property type="project" value="InterPro"/>
</dbReference>
<dbReference type="InParanoid" id="A0A263D0T6"/>
<dbReference type="Gene3D" id="3.20.20.140">
    <property type="entry name" value="Metal-dependent hydrolases"/>
    <property type="match status" value="1"/>
</dbReference>
<dbReference type="PANTHER" id="PTHR43135:SF3">
    <property type="entry name" value="ALPHA-D-RIBOSE 1-METHYLPHOSPHONATE 5-TRIPHOSPHATE DIPHOSPHATASE"/>
    <property type="match status" value="1"/>
</dbReference>
<dbReference type="InterPro" id="IPR006680">
    <property type="entry name" value="Amidohydro-rel"/>
</dbReference>
<sequence length="401" mass="42581">MHGDARHGLDHRERDRVTTLLTGGLVLDPDTGDITRADVLLDGDRILAVGNGLAGDEAVDCADGLLVPGLIDCHAHVAFPRGGELPRSARILESVPVLRSLLERGVTTVRDAWGADAGLTHALREGWITGPDLLISLRQLSPTGGLGDAWSPDTGRADRIGDPSLPDPIFDGADAARAAVRRMVRAGADWIKVGAGGGMRDVMLGREVTATEAELHAIVDEARRCGRDVLAHAHGARSVTAAARAGVRSVEHGVFLDEESIAAMREHGCWFVPTLAPIRGNSDAEVVAVHERSVRLAVAAGIPVAAGSDLAVRPHVDLLTELRLLADAGLGDLGALRAATVEGARLLRLEHDRGRVVAGLRADLLLLHDGRPDVHDLADRVHTVWHNGRPVCRQRLRCDSP</sequence>
<dbReference type="SUPFAM" id="SSF51556">
    <property type="entry name" value="Metallo-dependent hydrolases"/>
    <property type="match status" value="1"/>
</dbReference>
<protein>
    <submittedName>
        <fullName evidence="2">Hydrolase</fullName>
    </submittedName>
</protein>
<gene>
    <name evidence="2" type="ORF">CFN78_22765</name>
</gene>
<evidence type="ECO:0000259" key="1">
    <source>
        <dbReference type="Pfam" id="PF01979"/>
    </source>
</evidence>
<evidence type="ECO:0000313" key="3">
    <source>
        <dbReference type="Proteomes" id="UP000242444"/>
    </source>
</evidence>
<dbReference type="Gene3D" id="2.30.40.10">
    <property type="entry name" value="Urease, subunit C, domain 1"/>
    <property type="match status" value="1"/>
</dbReference>
<keyword evidence="2" id="KW-0378">Hydrolase</keyword>
<dbReference type="InterPro" id="IPR051781">
    <property type="entry name" value="Metallo-dep_Hydrolase"/>
</dbReference>
<proteinExistence type="predicted"/>
<dbReference type="SUPFAM" id="SSF51338">
    <property type="entry name" value="Composite domain of metallo-dependent hydrolases"/>
    <property type="match status" value="1"/>
</dbReference>
<dbReference type="AlphaFoldDB" id="A0A263D0T6"/>
<feature type="domain" description="Amidohydrolase-related" evidence="1">
    <location>
        <begin position="66"/>
        <end position="390"/>
    </location>
</feature>
<name>A0A263D0T6_9PSEU</name>
<organism evidence="2 3">
    <name type="scientific">Amycolatopsis antarctica</name>
    <dbReference type="NCBI Taxonomy" id="1854586"/>
    <lineage>
        <taxon>Bacteria</taxon>
        <taxon>Bacillati</taxon>
        <taxon>Actinomycetota</taxon>
        <taxon>Actinomycetes</taxon>
        <taxon>Pseudonocardiales</taxon>
        <taxon>Pseudonocardiaceae</taxon>
        <taxon>Amycolatopsis</taxon>
    </lineage>
</organism>
<evidence type="ECO:0000313" key="2">
    <source>
        <dbReference type="EMBL" id="OZM70975.1"/>
    </source>
</evidence>
<keyword evidence="3" id="KW-1185">Reference proteome</keyword>
<dbReference type="InterPro" id="IPR032466">
    <property type="entry name" value="Metal_Hydrolase"/>
</dbReference>
<dbReference type="OrthoDB" id="3514520at2"/>
<reference evidence="2 3" key="1">
    <citation type="submission" date="2017-07" db="EMBL/GenBank/DDBJ databases">
        <title>Amycolatopsis antarcticus sp. nov., isolated from the surface of an Antarcticus brown macroalga.</title>
        <authorList>
            <person name="Wang J."/>
            <person name="Leiva S."/>
            <person name="Huang J."/>
            <person name="Huang Y."/>
        </authorList>
    </citation>
    <scope>NUCLEOTIDE SEQUENCE [LARGE SCALE GENOMIC DNA]</scope>
    <source>
        <strain evidence="2 3">AU-G6</strain>
    </source>
</reference>
<comment type="caution">
    <text evidence="2">The sequence shown here is derived from an EMBL/GenBank/DDBJ whole genome shotgun (WGS) entry which is preliminary data.</text>
</comment>
<dbReference type="PANTHER" id="PTHR43135">
    <property type="entry name" value="ALPHA-D-RIBOSE 1-METHYLPHOSPHONATE 5-TRIPHOSPHATE DIPHOSPHATASE"/>
    <property type="match status" value="1"/>
</dbReference>
<dbReference type="InterPro" id="IPR011059">
    <property type="entry name" value="Metal-dep_hydrolase_composite"/>
</dbReference>
<dbReference type="EMBL" id="NKYE01000016">
    <property type="protein sequence ID" value="OZM70975.1"/>
    <property type="molecule type" value="Genomic_DNA"/>
</dbReference>
<dbReference type="Pfam" id="PF01979">
    <property type="entry name" value="Amidohydro_1"/>
    <property type="match status" value="1"/>
</dbReference>
<accession>A0A263D0T6</accession>